<dbReference type="RefSeq" id="XP_005771798.1">
    <property type="nucleotide sequence ID" value="XM_005771741.1"/>
</dbReference>
<proteinExistence type="predicted"/>
<accession>A0A0D3J784</accession>
<name>A0A0D3J784_EMIH1</name>
<evidence type="ECO:0000313" key="1">
    <source>
        <dbReference type="EnsemblProtists" id="EOD19369"/>
    </source>
</evidence>
<evidence type="ECO:0008006" key="3">
    <source>
        <dbReference type="Google" id="ProtNLM"/>
    </source>
</evidence>
<evidence type="ECO:0000313" key="2">
    <source>
        <dbReference type="Proteomes" id="UP000013827"/>
    </source>
</evidence>
<dbReference type="Proteomes" id="UP000013827">
    <property type="component" value="Unassembled WGS sequence"/>
</dbReference>
<dbReference type="HOGENOM" id="CLU_2488113_0_0_1"/>
<reference evidence="1" key="2">
    <citation type="submission" date="2024-10" db="UniProtKB">
        <authorList>
            <consortium name="EnsemblProtists"/>
        </authorList>
    </citation>
    <scope>IDENTIFICATION</scope>
</reference>
<dbReference type="KEGG" id="ehx:EMIHUDRAFT_316147"/>
<protein>
    <recommendedName>
        <fullName evidence="3">Senescence domain-containing protein</fullName>
    </recommendedName>
</protein>
<sequence>MPPALKGLISVGEVVMSRLGAVGGGLSSAQQAAGPSALANWTNATALGAAGSAVTSGWSAVSSAGASAASSIGSLLAWRPRGADADA</sequence>
<reference evidence="2" key="1">
    <citation type="journal article" date="2013" name="Nature">
        <title>Pan genome of the phytoplankton Emiliania underpins its global distribution.</title>
        <authorList>
            <person name="Read B.A."/>
            <person name="Kegel J."/>
            <person name="Klute M.J."/>
            <person name="Kuo A."/>
            <person name="Lefebvre S.C."/>
            <person name="Maumus F."/>
            <person name="Mayer C."/>
            <person name="Miller J."/>
            <person name="Monier A."/>
            <person name="Salamov A."/>
            <person name="Young J."/>
            <person name="Aguilar M."/>
            <person name="Claverie J.M."/>
            <person name="Frickenhaus S."/>
            <person name="Gonzalez K."/>
            <person name="Herman E.K."/>
            <person name="Lin Y.C."/>
            <person name="Napier J."/>
            <person name="Ogata H."/>
            <person name="Sarno A.F."/>
            <person name="Shmutz J."/>
            <person name="Schroeder D."/>
            <person name="de Vargas C."/>
            <person name="Verret F."/>
            <person name="von Dassow P."/>
            <person name="Valentin K."/>
            <person name="Van de Peer Y."/>
            <person name="Wheeler G."/>
            <person name="Dacks J.B."/>
            <person name="Delwiche C.F."/>
            <person name="Dyhrman S.T."/>
            <person name="Glockner G."/>
            <person name="John U."/>
            <person name="Richards T."/>
            <person name="Worden A.Z."/>
            <person name="Zhang X."/>
            <person name="Grigoriev I.V."/>
            <person name="Allen A.E."/>
            <person name="Bidle K."/>
            <person name="Borodovsky M."/>
            <person name="Bowler C."/>
            <person name="Brownlee C."/>
            <person name="Cock J.M."/>
            <person name="Elias M."/>
            <person name="Gladyshev V.N."/>
            <person name="Groth M."/>
            <person name="Guda C."/>
            <person name="Hadaegh A."/>
            <person name="Iglesias-Rodriguez M.D."/>
            <person name="Jenkins J."/>
            <person name="Jones B.M."/>
            <person name="Lawson T."/>
            <person name="Leese F."/>
            <person name="Lindquist E."/>
            <person name="Lobanov A."/>
            <person name="Lomsadze A."/>
            <person name="Malik S.B."/>
            <person name="Marsh M.E."/>
            <person name="Mackinder L."/>
            <person name="Mock T."/>
            <person name="Mueller-Roeber B."/>
            <person name="Pagarete A."/>
            <person name="Parker M."/>
            <person name="Probert I."/>
            <person name="Quesneville H."/>
            <person name="Raines C."/>
            <person name="Rensing S.A."/>
            <person name="Riano-Pachon D.M."/>
            <person name="Richier S."/>
            <person name="Rokitta S."/>
            <person name="Shiraiwa Y."/>
            <person name="Soanes D.M."/>
            <person name="van der Giezen M."/>
            <person name="Wahlund T.M."/>
            <person name="Williams B."/>
            <person name="Wilson W."/>
            <person name="Wolfe G."/>
            <person name="Wurch L.L."/>
        </authorList>
    </citation>
    <scope>NUCLEOTIDE SEQUENCE</scope>
</reference>
<dbReference type="GeneID" id="17264913"/>
<dbReference type="EnsemblProtists" id="EOD19369">
    <property type="protein sequence ID" value="EOD19369"/>
    <property type="gene ID" value="EMIHUDRAFT_316147"/>
</dbReference>
<keyword evidence="2" id="KW-1185">Reference proteome</keyword>
<dbReference type="AlphaFoldDB" id="A0A0D3J784"/>
<organism evidence="1 2">
    <name type="scientific">Emiliania huxleyi (strain CCMP1516)</name>
    <dbReference type="NCBI Taxonomy" id="280463"/>
    <lineage>
        <taxon>Eukaryota</taxon>
        <taxon>Haptista</taxon>
        <taxon>Haptophyta</taxon>
        <taxon>Prymnesiophyceae</taxon>
        <taxon>Isochrysidales</taxon>
        <taxon>Noelaerhabdaceae</taxon>
        <taxon>Emiliania</taxon>
    </lineage>
</organism>